<dbReference type="SMART" id="SM00867">
    <property type="entry name" value="YceI"/>
    <property type="match status" value="1"/>
</dbReference>
<dbReference type="EMBL" id="CP120863">
    <property type="protein sequence ID" value="WFE92076.1"/>
    <property type="molecule type" value="Genomic_DNA"/>
</dbReference>
<keyword evidence="1" id="KW-0732">Signal</keyword>
<dbReference type="SUPFAM" id="SSF101874">
    <property type="entry name" value="YceI-like"/>
    <property type="match status" value="1"/>
</dbReference>
<evidence type="ECO:0000313" key="3">
    <source>
        <dbReference type="EMBL" id="WFE92076.1"/>
    </source>
</evidence>
<feature type="chain" id="PRO_5046526779" evidence="1">
    <location>
        <begin position="21"/>
        <end position="194"/>
    </location>
</feature>
<dbReference type="PANTHER" id="PTHR34406">
    <property type="entry name" value="PROTEIN YCEI"/>
    <property type="match status" value="1"/>
</dbReference>
<name>A0ABY8FA27_9HYPH</name>
<dbReference type="Proteomes" id="UP001209803">
    <property type="component" value="Chromosome"/>
</dbReference>
<dbReference type="Pfam" id="PF04264">
    <property type="entry name" value="YceI"/>
    <property type="match status" value="1"/>
</dbReference>
<dbReference type="InterPro" id="IPR036761">
    <property type="entry name" value="TTHA0802/YceI-like_sf"/>
</dbReference>
<proteinExistence type="predicted"/>
<evidence type="ECO:0000259" key="2">
    <source>
        <dbReference type="SMART" id="SM00867"/>
    </source>
</evidence>
<sequence>MTRLLGSLFALSIAATPALAEPHRYELDPEHTTIVFMVDHLGYADTLGVFLDFAGGFSYDMETQTLTDVEITVNTKSVESFNEARDNHVRNKDFLNVEKFPVMTFTASEGTPTSDTTGTVEGELELLGQKHPLKLEVTLNKAANYPFGHSRFTLGISARGTVIRSQYGMNYAVDNGFVGDEVNLIIETEAMRME</sequence>
<feature type="signal peptide" evidence="1">
    <location>
        <begin position="1"/>
        <end position="20"/>
    </location>
</feature>
<feature type="domain" description="Lipid/polyisoprenoid-binding YceI-like" evidence="2">
    <location>
        <begin position="24"/>
        <end position="191"/>
    </location>
</feature>
<reference evidence="3 4" key="1">
    <citation type="submission" date="2023-03" db="EMBL/GenBank/DDBJ databases">
        <title>Roseibium porphyridii sp. nov. and Roseibium rhodosorbium sp. nov. isolated from marine algae, Porphyridium cruentum and Rhodosorus marinus, respectively.</title>
        <authorList>
            <person name="Lee M.W."/>
            <person name="Choi B.J."/>
            <person name="Lee J.K."/>
            <person name="Choi D.G."/>
            <person name="Baek J.H."/>
            <person name="Bayburt H."/>
            <person name="Kim J.M."/>
            <person name="Han D.M."/>
            <person name="Kim K.H."/>
            <person name="Jeon C.O."/>
        </authorList>
    </citation>
    <scope>NUCLEOTIDE SEQUENCE [LARGE SCALE GENOMIC DNA]</scope>
    <source>
        <strain evidence="3 4">KMA01</strain>
    </source>
</reference>
<evidence type="ECO:0000256" key="1">
    <source>
        <dbReference type="SAM" id="SignalP"/>
    </source>
</evidence>
<protein>
    <submittedName>
        <fullName evidence="3">YceI family protein</fullName>
    </submittedName>
</protein>
<accession>A0ABY8FA27</accession>
<organism evidence="3 4">
    <name type="scientific">Roseibium porphyridii</name>
    <dbReference type="NCBI Taxonomy" id="2866279"/>
    <lineage>
        <taxon>Bacteria</taxon>
        <taxon>Pseudomonadati</taxon>
        <taxon>Pseudomonadota</taxon>
        <taxon>Alphaproteobacteria</taxon>
        <taxon>Hyphomicrobiales</taxon>
        <taxon>Stappiaceae</taxon>
        <taxon>Roseibium</taxon>
    </lineage>
</organism>
<dbReference type="RefSeq" id="WP_265684585.1">
    <property type="nucleotide sequence ID" value="NZ_CP120863.1"/>
</dbReference>
<dbReference type="PANTHER" id="PTHR34406:SF1">
    <property type="entry name" value="PROTEIN YCEI"/>
    <property type="match status" value="1"/>
</dbReference>
<keyword evidence="4" id="KW-1185">Reference proteome</keyword>
<gene>
    <name evidence="3" type="ORF">K1718_12130</name>
</gene>
<evidence type="ECO:0000313" key="4">
    <source>
        <dbReference type="Proteomes" id="UP001209803"/>
    </source>
</evidence>
<dbReference type="InterPro" id="IPR007372">
    <property type="entry name" value="Lipid/polyisoprenoid-bd_YceI"/>
</dbReference>
<dbReference type="Gene3D" id="2.40.128.110">
    <property type="entry name" value="Lipid/polyisoprenoid-binding, YceI-like"/>
    <property type="match status" value="1"/>
</dbReference>